<feature type="domain" description="FecR N-terminal" evidence="3">
    <location>
        <begin position="11"/>
        <end position="52"/>
    </location>
</feature>
<dbReference type="InterPro" id="IPR032623">
    <property type="entry name" value="FecR_N"/>
</dbReference>
<dbReference type="EMBL" id="CP034338">
    <property type="protein sequence ID" value="AZL70697.1"/>
    <property type="molecule type" value="Genomic_DNA"/>
</dbReference>
<dbReference type="Proteomes" id="UP000268230">
    <property type="component" value="Chromosome"/>
</dbReference>
<dbReference type="Pfam" id="PF16220">
    <property type="entry name" value="DUF4880"/>
    <property type="match status" value="1"/>
</dbReference>
<dbReference type="KEGG" id="pory:EJA05_24495"/>
<dbReference type="Gene3D" id="2.60.120.1440">
    <property type="match status" value="1"/>
</dbReference>
<sequence>MSSQNEQAIREQAAEWVVLQGAGPLSSVQQQALEQWCASDPRHARAYAFAQATWGDLGQLAGLAPAGAPHRAPLPRSTRTPARRRGSRIRRAVACSALVLLAVLGVEQGPGLLLDWRADYVTAAGEVRRVTLPDGSLVDLDSRSALQLAFDGQQRRVRLLAGDAVFSAAPVTAAEPRPFVVDYAGASTRALGTRFVVGRAGEGGWVGMLEHSVEVKLQAAPAQGVTSQLLQEGQALRYDQAEGVRLWPGRDVQRATDWQRGVLVFERQPLAEVVERLNRYRDGRLLVVDAALAQRQVSGVFRLDNLAVAADVLSAELKAERLQLPGLTLIY</sequence>
<dbReference type="GO" id="GO:0016989">
    <property type="term" value="F:sigma factor antagonist activity"/>
    <property type="evidence" value="ECO:0007669"/>
    <property type="project" value="TreeGrafter"/>
</dbReference>
<evidence type="ECO:0000313" key="5">
    <source>
        <dbReference type="Proteomes" id="UP000268230"/>
    </source>
</evidence>
<dbReference type="AlphaFoldDB" id="A0A3S8UR04"/>
<gene>
    <name evidence="4" type="ORF">EJA05_24495</name>
</gene>
<proteinExistence type="predicted"/>
<feature type="compositionally biased region" description="Low complexity" evidence="1">
    <location>
        <begin position="65"/>
        <end position="80"/>
    </location>
</feature>
<accession>A0A3S8UR04</accession>
<feature type="region of interest" description="Disordered" evidence="1">
    <location>
        <begin position="65"/>
        <end position="85"/>
    </location>
</feature>
<dbReference type="OrthoDB" id="8641865at2"/>
<protein>
    <submittedName>
        <fullName evidence="4">FecR family protein</fullName>
    </submittedName>
</protein>
<dbReference type="PANTHER" id="PTHR30273">
    <property type="entry name" value="PERIPLASMIC SIGNAL SENSOR AND SIGMA FACTOR ACTIVATOR FECR-RELATED"/>
    <property type="match status" value="1"/>
</dbReference>
<evidence type="ECO:0000313" key="4">
    <source>
        <dbReference type="EMBL" id="AZL70697.1"/>
    </source>
</evidence>
<dbReference type="Pfam" id="PF04773">
    <property type="entry name" value="FecR"/>
    <property type="match status" value="1"/>
</dbReference>
<reference evidence="4 5" key="1">
    <citation type="submission" date="2018-12" db="EMBL/GenBank/DDBJ databases">
        <authorList>
            <person name="Li S."/>
            <person name="Yang R."/>
            <person name="Chen G."/>
            <person name="Zou L."/>
            <person name="Zhang C."/>
            <person name="Chen Y."/>
            <person name="Liu Z."/>
            <person name="Li Y."/>
            <person name="Yan Y."/>
            <person name="Huang M."/>
            <person name="Chen T."/>
        </authorList>
    </citation>
    <scope>NUCLEOTIDE SEQUENCE [LARGE SCALE GENOMIC DNA]</scope>
    <source>
        <strain evidence="4 5">1257</strain>
    </source>
</reference>
<name>A0A3S8UR04_9PSED</name>
<dbReference type="InterPro" id="IPR006860">
    <property type="entry name" value="FecR"/>
</dbReference>
<dbReference type="PANTHER" id="PTHR30273:SF2">
    <property type="entry name" value="PROTEIN FECR"/>
    <property type="match status" value="1"/>
</dbReference>
<evidence type="ECO:0000256" key="1">
    <source>
        <dbReference type="SAM" id="MobiDB-lite"/>
    </source>
</evidence>
<evidence type="ECO:0000259" key="3">
    <source>
        <dbReference type="Pfam" id="PF16220"/>
    </source>
</evidence>
<dbReference type="InterPro" id="IPR012373">
    <property type="entry name" value="Ferrdict_sens_TM"/>
</dbReference>
<dbReference type="Gene3D" id="3.55.50.30">
    <property type="match status" value="1"/>
</dbReference>
<feature type="domain" description="FecR protein" evidence="2">
    <location>
        <begin position="119"/>
        <end position="210"/>
    </location>
</feature>
<evidence type="ECO:0000259" key="2">
    <source>
        <dbReference type="Pfam" id="PF04773"/>
    </source>
</evidence>
<dbReference type="PIRSF" id="PIRSF018266">
    <property type="entry name" value="FecR"/>
    <property type="match status" value="1"/>
</dbReference>
<organism evidence="4 5">
    <name type="scientific">Pseudomonas entomophila</name>
    <dbReference type="NCBI Taxonomy" id="312306"/>
    <lineage>
        <taxon>Bacteria</taxon>
        <taxon>Pseudomonadati</taxon>
        <taxon>Pseudomonadota</taxon>
        <taxon>Gammaproteobacteria</taxon>
        <taxon>Pseudomonadales</taxon>
        <taxon>Pseudomonadaceae</taxon>
        <taxon>Pseudomonas</taxon>
    </lineage>
</organism>